<name>A0A3E4ZC94_9BACT</name>
<protein>
    <submittedName>
        <fullName evidence="1">Uncharacterized protein</fullName>
    </submittedName>
</protein>
<evidence type="ECO:0000313" key="1">
    <source>
        <dbReference type="EMBL" id="RGM92361.1"/>
    </source>
</evidence>
<dbReference type="RefSeq" id="WP_117701196.1">
    <property type="nucleotide sequence ID" value="NZ_CATWOP010000036.1"/>
</dbReference>
<sequence length="117" mass="13598">MKKTYKQWITEDYIFCTPVNPKVDMMMVGSYRCNLKVHTREVMLEAISAEVFLRRGYKATDPDGISVTLLDSDLPKKLVIVEDLNLYLALQQETLLEDDNVVVEILNDLPRAKRWSF</sequence>
<accession>A0A3E4ZC94</accession>
<organism evidence="1 2">
    <name type="scientific">Phocaeicola plebeius</name>
    <dbReference type="NCBI Taxonomy" id="310297"/>
    <lineage>
        <taxon>Bacteria</taxon>
        <taxon>Pseudomonadati</taxon>
        <taxon>Bacteroidota</taxon>
        <taxon>Bacteroidia</taxon>
        <taxon>Bacteroidales</taxon>
        <taxon>Bacteroidaceae</taxon>
        <taxon>Phocaeicola</taxon>
    </lineage>
</organism>
<proteinExistence type="predicted"/>
<dbReference type="AlphaFoldDB" id="A0A3E4ZC94"/>
<gene>
    <name evidence="1" type="ORF">DXB87_05465</name>
</gene>
<comment type="caution">
    <text evidence="1">The sequence shown here is derived from an EMBL/GenBank/DDBJ whole genome shotgun (WGS) entry which is preliminary data.</text>
</comment>
<dbReference type="EMBL" id="QSTW01000004">
    <property type="protein sequence ID" value="RGM92361.1"/>
    <property type="molecule type" value="Genomic_DNA"/>
</dbReference>
<dbReference type="Proteomes" id="UP000260814">
    <property type="component" value="Unassembled WGS sequence"/>
</dbReference>
<evidence type="ECO:0000313" key="2">
    <source>
        <dbReference type="Proteomes" id="UP000260814"/>
    </source>
</evidence>
<reference evidence="1 2" key="1">
    <citation type="submission" date="2018-08" db="EMBL/GenBank/DDBJ databases">
        <title>A genome reference for cultivated species of the human gut microbiota.</title>
        <authorList>
            <person name="Zou Y."/>
            <person name="Xue W."/>
            <person name="Luo G."/>
        </authorList>
    </citation>
    <scope>NUCLEOTIDE SEQUENCE [LARGE SCALE GENOMIC DNA]</scope>
    <source>
        <strain evidence="1 2">OM06-2</strain>
    </source>
</reference>